<feature type="domain" description="F-box" evidence="2">
    <location>
        <begin position="5"/>
        <end position="51"/>
    </location>
</feature>
<organism evidence="3 4">
    <name type="scientific">Friedmanniomyces endolithicus</name>
    <dbReference type="NCBI Taxonomy" id="329885"/>
    <lineage>
        <taxon>Eukaryota</taxon>
        <taxon>Fungi</taxon>
        <taxon>Dikarya</taxon>
        <taxon>Ascomycota</taxon>
        <taxon>Pezizomycotina</taxon>
        <taxon>Dothideomycetes</taxon>
        <taxon>Dothideomycetidae</taxon>
        <taxon>Mycosphaerellales</taxon>
        <taxon>Teratosphaeriaceae</taxon>
        <taxon>Friedmanniomyces</taxon>
    </lineage>
</organism>
<evidence type="ECO:0000256" key="1">
    <source>
        <dbReference type="SAM" id="MobiDB-lite"/>
    </source>
</evidence>
<accession>A0AAN6F8F4</accession>
<proteinExistence type="predicted"/>
<evidence type="ECO:0000259" key="2">
    <source>
        <dbReference type="PROSITE" id="PS50181"/>
    </source>
</evidence>
<feature type="compositionally biased region" description="Polar residues" evidence="1">
    <location>
        <begin position="394"/>
        <end position="407"/>
    </location>
</feature>
<dbReference type="Pfam" id="PF12937">
    <property type="entry name" value="F-box-like"/>
    <property type="match status" value="1"/>
</dbReference>
<comment type="caution">
    <text evidence="3">The sequence shown here is derived from an EMBL/GenBank/DDBJ whole genome shotgun (WGS) entry which is preliminary data.</text>
</comment>
<feature type="region of interest" description="Disordered" evidence="1">
    <location>
        <begin position="394"/>
        <end position="453"/>
    </location>
</feature>
<dbReference type="InterPro" id="IPR036047">
    <property type="entry name" value="F-box-like_dom_sf"/>
</dbReference>
<evidence type="ECO:0000313" key="3">
    <source>
        <dbReference type="EMBL" id="KAK0309589.1"/>
    </source>
</evidence>
<reference evidence="3" key="1">
    <citation type="submission" date="2021-12" db="EMBL/GenBank/DDBJ databases">
        <title>Black yeast isolated from Biological Soil Crust.</title>
        <authorList>
            <person name="Kurbessoian T."/>
        </authorList>
    </citation>
    <scope>NUCLEOTIDE SEQUENCE</scope>
    <source>
        <strain evidence="3">CCFEE 5208</strain>
    </source>
</reference>
<name>A0AAN6F8F4_9PEZI</name>
<evidence type="ECO:0000313" key="4">
    <source>
        <dbReference type="Proteomes" id="UP001168146"/>
    </source>
</evidence>
<dbReference type="EMBL" id="JASUXU010000080">
    <property type="protein sequence ID" value="KAK0309589.1"/>
    <property type="molecule type" value="Genomic_DNA"/>
</dbReference>
<dbReference type="SUPFAM" id="SSF81383">
    <property type="entry name" value="F-box domain"/>
    <property type="match status" value="1"/>
</dbReference>
<sequence length="544" mass="60470">MATNTPSLVQLPAELVLDIYAYLEPLDLASVAFTCKTLSTHSYDDRIWQPLINRNLPEPISEPAPLKTFRELFIAHHPYWFLAKRRLWFSDGEHQGKLVAARYEPKTGCIAAYTVAAQRGRHTLEYWEKDREVVIHSFNPKVMLDLGKPVLKLVVDGVKTDDQPNNEPSDRAYAPASKYSKEILMETAAEAGLYSSFMLCRTLPESAIHDGTAIWPPLRLPAPTRVRNDTSNGYQSSGHRPTRLNEVSEYHWRLRKWVEFNGRRATPRILELMSLRTGLPAALGMAGPYFAANLRSSAAGGMGIKMPEDVTTFASLPTDCFAPTPQKPWQGLWCGDYSGHGCEFLVILQPDKKDERALPSTMHWLRQWFRAGRRGSESSGSSYSSAQEDLSAQAASASTTIGSSPASAQEEGLTYAQPANEEPPEEPLLLPDLHTHQPATPLSSQQPHPTEPHAVLQGFSEMPYQRTVEEVTDYEDVPTGRLEAIKLTGDPNIPRGEYTWIAPDIGHGGFLRVADEGNFRGARVVRSAGHIAGRGFREAYYGFA</sequence>
<dbReference type="InterPro" id="IPR001810">
    <property type="entry name" value="F-box_dom"/>
</dbReference>
<dbReference type="Pfam" id="PF12014">
    <property type="entry name" value="Cyclin_D1_bind"/>
    <property type="match status" value="1"/>
</dbReference>
<dbReference type="Proteomes" id="UP001168146">
    <property type="component" value="Unassembled WGS sequence"/>
</dbReference>
<dbReference type="Gene3D" id="1.20.1280.50">
    <property type="match status" value="1"/>
</dbReference>
<dbReference type="AlphaFoldDB" id="A0AAN6F8F4"/>
<protein>
    <recommendedName>
        <fullName evidence="2">F-box domain-containing protein</fullName>
    </recommendedName>
</protein>
<dbReference type="PROSITE" id="PS50181">
    <property type="entry name" value="FBOX"/>
    <property type="match status" value="1"/>
</dbReference>
<gene>
    <name evidence="3" type="ORF">LTR82_015077</name>
</gene>
<feature type="compositionally biased region" description="Polar residues" evidence="1">
    <location>
        <begin position="437"/>
        <end position="448"/>
    </location>
</feature>